<organism evidence="1">
    <name type="scientific">bioreactor metagenome</name>
    <dbReference type="NCBI Taxonomy" id="1076179"/>
    <lineage>
        <taxon>unclassified sequences</taxon>
        <taxon>metagenomes</taxon>
        <taxon>ecological metagenomes</taxon>
    </lineage>
</organism>
<evidence type="ECO:0000313" key="1">
    <source>
        <dbReference type="EMBL" id="MPN35221.1"/>
    </source>
</evidence>
<dbReference type="EMBL" id="VSSQ01088670">
    <property type="protein sequence ID" value="MPN35221.1"/>
    <property type="molecule type" value="Genomic_DNA"/>
</dbReference>
<sequence length="31" mass="3534">MSVILTGTQVNQEIMDMANFVYVIQTEKKTT</sequence>
<reference evidence="1" key="1">
    <citation type="submission" date="2019-08" db="EMBL/GenBank/DDBJ databases">
        <authorList>
            <person name="Kucharzyk K."/>
            <person name="Murdoch R.W."/>
            <person name="Higgins S."/>
            <person name="Loffler F."/>
        </authorList>
    </citation>
    <scope>NUCLEOTIDE SEQUENCE</scope>
</reference>
<accession>A0A645H863</accession>
<name>A0A645H863_9ZZZZ</name>
<comment type="caution">
    <text evidence="1">The sequence shown here is derived from an EMBL/GenBank/DDBJ whole genome shotgun (WGS) entry which is preliminary data.</text>
</comment>
<gene>
    <name evidence="1" type="ORF">SDC9_182718</name>
</gene>
<dbReference type="AlphaFoldDB" id="A0A645H863"/>
<proteinExistence type="predicted"/>
<protein>
    <submittedName>
        <fullName evidence="1">Uncharacterized protein</fullName>
    </submittedName>
</protein>